<gene>
    <name evidence="3" type="ORF">GALL_192670</name>
</gene>
<evidence type="ECO:0000256" key="1">
    <source>
        <dbReference type="SAM" id="MobiDB-lite"/>
    </source>
</evidence>
<organism evidence="3">
    <name type="scientific">mine drainage metagenome</name>
    <dbReference type="NCBI Taxonomy" id="410659"/>
    <lineage>
        <taxon>unclassified sequences</taxon>
        <taxon>metagenomes</taxon>
        <taxon>ecological metagenomes</taxon>
    </lineage>
</organism>
<dbReference type="InterPro" id="IPR013096">
    <property type="entry name" value="Cupin_2"/>
</dbReference>
<accession>A0A1J5RS09</accession>
<dbReference type="Gene3D" id="2.60.120.10">
    <property type="entry name" value="Jelly Rolls"/>
    <property type="match status" value="1"/>
</dbReference>
<dbReference type="EMBL" id="MLJW01000115">
    <property type="protein sequence ID" value="OIQ98766.1"/>
    <property type="molecule type" value="Genomic_DNA"/>
</dbReference>
<dbReference type="SUPFAM" id="SSF51182">
    <property type="entry name" value="RmlC-like cupins"/>
    <property type="match status" value="1"/>
</dbReference>
<dbReference type="InterPro" id="IPR011051">
    <property type="entry name" value="RmlC_Cupin_sf"/>
</dbReference>
<dbReference type="AlphaFoldDB" id="A0A1J5RS09"/>
<feature type="region of interest" description="Disordered" evidence="1">
    <location>
        <begin position="164"/>
        <end position="184"/>
    </location>
</feature>
<sequence>MGKESHYNSKKDRVFLRAIAGPYNLKDELTRLRALPRVVKGKDLKFQDGPQSFSKHFMEPVDGMTQTLHVHLEEYAPGGRTQKHGHVNEAAFYILDGVGYEIHDGIRYDWSAGDVAIVHNNCVHQHFNADPLKPARALVLKPKPMMMFMNLLFQKQVIPRPTEAAPGGVGFEPRHYEDDYNHAE</sequence>
<dbReference type="InterPro" id="IPR014710">
    <property type="entry name" value="RmlC-like_jellyroll"/>
</dbReference>
<reference evidence="3" key="1">
    <citation type="submission" date="2016-10" db="EMBL/GenBank/DDBJ databases">
        <title>Sequence of Gallionella enrichment culture.</title>
        <authorList>
            <person name="Poehlein A."/>
            <person name="Muehling M."/>
            <person name="Daniel R."/>
        </authorList>
    </citation>
    <scope>NUCLEOTIDE SEQUENCE</scope>
</reference>
<comment type="caution">
    <text evidence="3">The sequence shown here is derived from an EMBL/GenBank/DDBJ whole genome shotgun (WGS) entry which is preliminary data.</text>
</comment>
<protein>
    <submittedName>
        <fullName evidence="3">Cupin domain protein</fullName>
    </submittedName>
</protein>
<feature type="domain" description="Cupin type-2" evidence="2">
    <location>
        <begin position="72"/>
        <end position="139"/>
    </location>
</feature>
<proteinExistence type="predicted"/>
<name>A0A1J5RS09_9ZZZZ</name>
<evidence type="ECO:0000313" key="3">
    <source>
        <dbReference type="EMBL" id="OIQ98766.1"/>
    </source>
</evidence>
<dbReference type="Pfam" id="PF07883">
    <property type="entry name" value="Cupin_2"/>
    <property type="match status" value="1"/>
</dbReference>
<feature type="compositionally biased region" description="Basic and acidic residues" evidence="1">
    <location>
        <begin position="172"/>
        <end position="184"/>
    </location>
</feature>
<evidence type="ECO:0000259" key="2">
    <source>
        <dbReference type="Pfam" id="PF07883"/>
    </source>
</evidence>